<dbReference type="GO" id="GO:0008168">
    <property type="term" value="F:methyltransferase activity"/>
    <property type="evidence" value="ECO:0007669"/>
    <property type="project" value="UniProtKB-KW"/>
</dbReference>
<evidence type="ECO:0000313" key="2">
    <source>
        <dbReference type="EMBL" id="KAG9246906.1"/>
    </source>
</evidence>
<keyword evidence="3" id="KW-1185">Reference proteome</keyword>
<dbReference type="PANTHER" id="PTHR43591">
    <property type="entry name" value="METHYLTRANSFERASE"/>
    <property type="match status" value="1"/>
</dbReference>
<feature type="region of interest" description="Disordered" evidence="1">
    <location>
        <begin position="32"/>
        <end position="52"/>
    </location>
</feature>
<reference evidence="2" key="1">
    <citation type="journal article" date="2021" name="IMA Fungus">
        <title>Genomic characterization of three marine fungi, including Emericellopsis atlantica sp. nov. with signatures of a generalist lifestyle and marine biomass degradation.</title>
        <authorList>
            <person name="Hagestad O.C."/>
            <person name="Hou L."/>
            <person name="Andersen J.H."/>
            <person name="Hansen E.H."/>
            <person name="Altermark B."/>
            <person name="Li C."/>
            <person name="Kuhnert E."/>
            <person name="Cox R.J."/>
            <person name="Crous P.W."/>
            <person name="Spatafora J.W."/>
            <person name="Lail K."/>
            <person name="Amirebrahimi M."/>
            <person name="Lipzen A."/>
            <person name="Pangilinan J."/>
            <person name="Andreopoulos W."/>
            <person name="Hayes R.D."/>
            <person name="Ng V."/>
            <person name="Grigoriev I.V."/>
            <person name="Jackson S.A."/>
            <person name="Sutton T.D.S."/>
            <person name="Dobson A.D.W."/>
            <person name="Rama T."/>
        </authorList>
    </citation>
    <scope>NUCLEOTIDE SEQUENCE</scope>
    <source>
        <strain evidence="2">TRa3180A</strain>
    </source>
</reference>
<dbReference type="SUPFAM" id="SSF53335">
    <property type="entry name" value="S-adenosyl-L-methionine-dependent methyltransferases"/>
    <property type="match status" value="1"/>
</dbReference>
<dbReference type="OrthoDB" id="2013972at2759"/>
<keyword evidence="2" id="KW-0489">Methyltransferase</keyword>
<accession>A0A9P7Z7X5</accession>
<dbReference type="EMBL" id="MU253789">
    <property type="protein sequence ID" value="KAG9246906.1"/>
    <property type="molecule type" value="Genomic_DNA"/>
</dbReference>
<organism evidence="2 3">
    <name type="scientific">Calycina marina</name>
    <dbReference type="NCBI Taxonomy" id="1763456"/>
    <lineage>
        <taxon>Eukaryota</taxon>
        <taxon>Fungi</taxon>
        <taxon>Dikarya</taxon>
        <taxon>Ascomycota</taxon>
        <taxon>Pezizomycotina</taxon>
        <taxon>Leotiomycetes</taxon>
        <taxon>Helotiales</taxon>
        <taxon>Pezizellaceae</taxon>
        <taxon>Calycina</taxon>
    </lineage>
</organism>
<dbReference type="InterPro" id="IPR029063">
    <property type="entry name" value="SAM-dependent_MTases_sf"/>
</dbReference>
<dbReference type="CDD" id="cd02440">
    <property type="entry name" value="AdoMet_MTases"/>
    <property type="match status" value="1"/>
</dbReference>
<dbReference type="Pfam" id="PF13489">
    <property type="entry name" value="Methyltransf_23"/>
    <property type="match status" value="1"/>
</dbReference>
<protein>
    <submittedName>
        <fullName evidence="2">S-adenosyl-L-methionine-dependent methyltransferase</fullName>
    </submittedName>
</protein>
<dbReference type="Proteomes" id="UP000887226">
    <property type="component" value="Unassembled WGS sequence"/>
</dbReference>
<gene>
    <name evidence="2" type="ORF">BJ878DRAFT_565412</name>
</gene>
<evidence type="ECO:0000313" key="3">
    <source>
        <dbReference type="Proteomes" id="UP000887226"/>
    </source>
</evidence>
<dbReference type="Gene3D" id="3.40.50.150">
    <property type="entry name" value="Vaccinia Virus protein VP39"/>
    <property type="match status" value="1"/>
</dbReference>
<dbReference type="AlphaFoldDB" id="A0A9P7Z7X5"/>
<evidence type="ECO:0000256" key="1">
    <source>
        <dbReference type="SAM" id="MobiDB-lite"/>
    </source>
</evidence>
<comment type="caution">
    <text evidence="2">The sequence shown here is derived from an EMBL/GenBank/DDBJ whole genome shotgun (WGS) entry which is preliminary data.</text>
</comment>
<dbReference type="PANTHER" id="PTHR43591:SF31">
    <property type="entry name" value="LAEA-LIKE, PUTATIVE (AFU_ORTHOLOGUE AFUA_8G01930)-RELATED"/>
    <property type="match status" value="1"/>
</dbReference>
<sequence>MLPHVPYVCFSIDHIMSKFQEDKNISVDTKFNVPEIPGESSVGDSSEEDAGTQFNSHAQLIEELNGNNTTSEDASFSSAPIVDANHTEEIARLEPAFQNDLPNAPVPDYSNLAIAGDAGDDGGFDGDSAYGAFSGITDTASLSSSIMRFREENGRTYHSFGSTEHWGPCDEDALDQQDISHHFWTLMLKGDLYRAPIQNPQRILDLGCGTGIWVIDVAEKHPEADVKGIDVAPIQPSWVPPNARFEIDDFNQDWADENKYDMIHQRELLGSVMDWAKFYDQCFTSLKPGGWIECTEPGAFFESNYVDLGSDHPFRTWGKVMLDSGEASGMAFHVGPFTKERLQAAGFINVEEKTICCTIGPWSNDPWEREVGVWEQLRLGRGVQLFCERRCINYLGWQPEEVTVFGAAMRTAINNKKLLAHHWFYLVIGQKPK</sequence>
<dbReference type="GO" id="GO:0032259">
    <property type="term" value="P:methylation"/>
    <property type="evidence" value="ECO:0007669"/>
    <property type="project" value="UniProtKB-KW"/>
</dbReference>
<proteinExistence type="predicted"/>
<keyword evidence="2" id="KW-0808">Transferase</keyword>
<name>A0A9P7Z7X5_9HELO</name>